<dbReference type="GO" id="GO:0000139">
    <property type="term" value="C:Golgi membrane"/>
    <property type="evidence" value="ECO:0007669"/>
    <property type="project" value="UniProtKB-SubCell"/>
</dbReference>
<organism evidence="11 12">
    <name type="scientific">Panagrolaimus superbus</name>
    <dbReference type="NCBI Taxonomy" id="310955"/>
    <lineage>
        <taxon>Eukaryota</taxon>
        <taxon>Metazoa</taxon>
        <taxon>Ecdysozoa</taxon>
        <taxon>Nematoda</taxon>
        <taxon>Chromadorea</taxon>
        <taxon>Rhabditida</taxon>
        <taxon>Tylenchina</taxon>
        <taxon>Panagrolaimomorpha</taxon>
        <taxon>Panagrolaimoidea</taxon>
        <taxon>Panagrolaimidae</taxon>
        <taxon>Panagrolaimus</taxon>
    </lineage>
</organism>
<keyword evidence="2 9" id="KW-0813">Transport</keyword>
<dbReference type="PANTHER" id="PTHR14083:SF0">
    <property type="entry name" value="YIP1D-INTERACTING FACTOR 1, ISOFORM C"/>
    <property type="match status" value="1"/>
</dbReference>
<keyword evidence="6 9" id="KW-1133">Transmembrane helix</keyword>
<feature type="compositionally biased region" description="Low complexity" evidence="10">
    <location>
        <begin position="93"/>
        <end position="105"/>
    </location>
</feature>
<feature type="transmembrane region" description="Helical" evidence="9">
    <location>
        <begin position="195"/>
        <end position="215"/>
    </location>
</feature>
<keyword evidence="3 9" id="KW-0812">Transmembrane</keyword>
<evidence type="ECO:0000256" key="8">
    <source>
        <dbReference type="ARBA" id="ARBA00023136"/>
    </source>
</evidence>
<evidence type="ECO:0000256" key="4">
    <source>
        <dbReference type="ARBA" id="ARBA00022824"/>
    </source>
</evidence>
<evidence type="ECO:0000256" key="7">
    <source>
        <dbReference type="ARBA" id="ARBA00023034"/>
    </source>
</evidence>
<keyword evidence="11" id="KW-1185">Reference proteome</keyword>
<keyword evidence="5 9" id="KW-0653">Protein transport</keyword>
<protein>
    <recommendedName>
        <fullName evidence="9">Protein YIF1</fullName>
    </recommendedName>
</protein>
<dbReference type="GO" id="GO:0005789">
    <property type="term" value="C:endoplasmic reticulum membrane"/>
    <property type="evidence" value="ECO:0007669"/>
    <property type="project" value="UniProtKB-SubCell"/>
</dbReference>
<proteinExistence type="inferred from homology"/>
<evidence type="ECO:0000313" key="12">
    <source>
        <dbReference type="WBParaSite" id="PSU_v2.g16606.t1"/>
    </source>
</evidence>
<dbReference type="InterPro" id="IPR005578">
    <property type="entry name" value="Yif1_fam"/>
</dbReference>
<evidence type="ECO:0000313" key="11">
    <source>
        <dbReference type="Proteomes" id="UP000887577"/>
    </source>
</evidence>
<reference evidence="12" key="1">
    <citation type="submission" date="2022-11" db="UniProtKB">
        <authorList>
            <consortium name="WormBaseParasite"/>
        </authorList>
    </citation>
    <scope>IDENTIFICATION</scope>
</reference>
<evidence type="ECO:0000256" key="3">
    <source>
        <dbReference type="ARBA" id="ARBA00022692"/>
    </source>
</evidence>
<evidence type="ECO:0000256" key="1">
    <source>
        <dbReference type="ARBA" id="ARBA00009727"/>
    </source>
</evidence>
<comment type="similarity">
    <text evidence="1 9">Belongs to the YIF1 family.</text>
</comment>
<comment type="function">
    <text evidence="9">Has a role in transport between endoplasmic reticulum and Golgi.</text>
</comment>
<keyword evidence="4 9" id="KW-0256">Endoplasmic reticulum</keyword>
<dbReference type="GO" id="GO:0005793">
    <property type="term" value="C:endoplasmic reticulum-Golgi intermediate compartment"/>
    <property type="evidence" value="ECO:0007669"/>
    <property type="project" value="UniProtKB-UniRule"/>
</dbReference>
<sequence>MTEPDWNWGDTSNNQKQQGQWNNFNNQNWNQQQQPPSAPQEAWGGGGVTPQPPNNPNFYNQWNASPPPSHIPAAATTPPVPHHRQPQPPTFNNPPANAFGATPNASFNGFDTQQFNPMFNVAQQIGGQFAEQQKEKLSQVISSFNLKYYFAVDTNYVGKKIGILLFPFVHREWACSLNGDNKPVPAKMDINAPDLYVPLMAFITYILLTGFVFGVQQRFSPEQLGMQTTNALFYLFLENMIVLITKYVLNISHTLSLWHTLAFTGYKFWARSLKSFVLDMQGGYNIDEGRKRKVYLLLSLVITQALIMYLLTSSVTSFMSDNYDFAKMALSKMGMKSNKVPMTADGDVDYEALLKMPK</sequence>
<comment type="subcellular location">
    <subcellularLocation>
        <location evidence="9">Endoplasmic reticulum membrane</location>
        <topology evidence="9">Multi-pass membrane protein</topology>
    </subcellularLocation>
    <subcellularLocation>
        <location evidence="9">Golgi apparatus membrane</location>
        <topology evidence="9">Multi-pass membrane protein</topology>
    </subcellularLocation>
</comment>
<evidence type="ECO:0000256" key="9">
    <source>
        <dbReference type="RuleBase" id="RU368073"/>
    </source>
</evidence>
<dbReference type="GO" id="GO:0006888">
    <property type="term" value="P:endoplasmic reticulum to Golgi vesicle-mediated transport"/>
    <property type="evidence" value="ECO:0007669"/>
    <property type="project" value="UniProtKB-UniRule"/>
</dbReference>
<dbReference type="PANTHER" id="PTHR14083">
    <property type="entry name" value="YIP1 INTERACTING FACTOR HOMOLOG YIF1 PROTEIN"/>
    <property type="match status" value="1"/>
</dbReference>
<dbReference type="GO" id="GO:0015031">
    <property type="term" value="P:protein transport"/>
    <property type="evidence" value="ECO:0007669"/>
    <property type="project" value="UniProtKB-KW"/>
</dbReference>
<feature type="region of interest" description="Disordered" evidence="10">
    <location>
        <begin position="1"/>
        <end position="107"/>
    </location>
</feature>
<dbReference type="GO" id="GO:0030134">
    <property type="term" value="C:COPII-coated ER to Golgi transport vesicle"/>
    <property type="evidence" value="ECO:0007669"/>
    <property type="project" value="TreeGrafter"/>
</dbReference>
<feature type="transmembrane region" description="Helical" evidence="9">
    <location>
        <begin position="294"/>
        <end position="312"/>
    </location>
</feature>
<dbReference type="Proteomes" id="UP000887577">
    <property type="component" value="Unplaced"/>
</dbReference>
<feature type="transmembrane region" description="Helical" evidence="9">
    <location>
        <begin position="231"/>
        <end position="249"/>
    </location>
</feature>
<dbReference type="AlphaFoldDB" id="A0A914YCY6"/>
<name>A0A914YCY6_9BILA</name>
<keyword evidence="8 9" id="KW-0472">Membrane</keyword>
<dbReference type="Pfam" id="PF03878">
    <property type="entry name" value="YIF1"/>
    <property type="match status" value="1"/>
</dbReference>
<evidence type="ECO:0000256" key="10">
    <source>
        <dbReference type="SAM" id="MobiDB-lite"/>
    </source>
</evidence>
<keyword evidence="7 9" id="KW-0333">Golgi apparatus</keyword>
<evidence type="ECO:0000256" key="5">
    <source>
        <dbReference type="ARBA" id="ARBA00022927"/>
    </source>
</evidence>
<evidence type="ECO:0000256" key="6">
    <source>
        <dbReference type="ARBA" id="ARBA00022989"/>
    </source>
</evidence>
<dbReference type="WBParaSite" id="PSU_v2.g16606.t1">
    <property type="protein sequence ID" value="PSU_v2.g16606.t1"/>
    <property type="gene ID" value="PSU_v2.g16606"/>
</dbReference>
<accession>A0A914YCY6</accession>
<evidence type="ECO:0000256" key="2">
    <source>
        <dbReference type="ARBA" id="ARBA00022448"/>
    </source>
</evidence>
<feature type="compositionally biased region" description="Low complexity" evidence="10">
    <location>
        <begin position="13"/>
        <end position="34"/>
    </location>
</feature>